<proteinExistence type="predicted"/>
<accession>A0A0L8VC93</accession>
<gene>
    <name evidence="1" type="ORF">NC99_12230</name>
</gene>
<dbReference type="STRING" id="1409788.NC99_12230"/>
<dbReference type="InterPro" id="IPR005651">
    <property type="entry name" value="Trm112-like"/>
</dbReference>
<dbReference type="Pfam" id="PF03966">
    <property type="entry name" value="Trm112p"/>
    <property type="match status" value="1"/>
</dbReference>
<dbReference type="OrthoDB" id="678493at2"/>
<name>A0A0L8VC93_9BACT</name>
<comment type="caution">
    <text evidence="1">The sequence shown here is derived from an EMBL/GenBank/DDBJ whole genome shotgun (WGS) entry which is preliminary data.</text>
</comment>
<keyword evidence="2" id="KW-1185">Reference proteome</keyword>
<organism evidence="1 2">
    <name type="scientific">Sunxiuqinia dokdonensis</name>
    <dbReference type="NCBI Taxonomy" id="1409788"/>
    <lineage>
        <taxon>Bacteria</taxon>
        <taxon>Pseudomonadati</taxon>
        <taxon>Bacteroidota</taxon>
        <taxon>Bacteroidia</taxon>
        <taxon>Marinilabiliales</taxon>
        <taxon>Prolixibacteraceae</taxon>
        <taxon>Sunxiuqinia</taxon>
    </lineage>
</organism>
<evidence type="ECO:0000313" key="1">
    <source>
        <dbReference type="EMBL" id="KOH45978.1"/>
    </source>
</evidence>
<reference evidence="2" key="1">
    <citation type="submission" date="2015-07" db="EMBL/GenBank/DDBJ databases">
        <title>Genome sequencing of Sunxiuqinia dokdonensis strain SK.</title>
        <authorList>
            <person name="Ahn S."/>
            <person name="Kim B.-C."/>
        </authorList>
    </citation>
    <scope>NUCLEOTIDE SEQUENCE [LARGE SCALE GENOMIC DNA]</scope>
    <source>
        <strain evidence="2">SK</strain>
    </source>
</reference>
<dbReference type="AlphaFoldDB" id="A0A0L8VC93"/>
<dbReference type="Gene3D" id="2.20.25.10">
    <property type="match status" value="1"/>
</dbReference>
<dbReference type="PATRIC" id="fig|1409788.3.peg.1242"/>
<dbReference type="EMBL" id="LGIA01000057">
    <property type="protein sequence ID" value="KOH45978.1"/>
    <property type="molecule type" value="Genomic_DNA"/>
</dbReference>
<protein>
    <recommendedName>
        <fullName evidence="3">Trm112p-like protein</fullName>
    </recommendedName>
</protein>
<dbReference type="RefSeq" id="WP_053180680.1">
    <property type="nucleotide sequence ID" value="NZ_LGIA01000057.1"/>
</dbReference>
<evidence type="ECO:0008006" key="3">
    <source>
        <dbReference type="Google" id="ProtNLM"/>
    </source>
</evidence>
<sequence>MKKDLINKLCCPFDKNELELQIFAEDLSEDIREGILICPSCKRYYPIIHGIPIMSPDEYREKELELPIINRWKNQLKTSTVENFRVIEK</sequence>
<evidence type="ECO:0000313" key="2">
    <source>
        <dbReference type="Proteomes" id="UP000036958"/>
    </source>
</evidence>
<dbReference type="SUPFAM" id="SSF158997">
    <property type="entry name" value="Trm112p-like"/>
    <property type="match status" value="1"/>
</dbReference>
<dbReference type="Proteomes" id="UP000036958">
    <property type="component" value="Unassembled WGS sequence"/>
</dbReference>